<dbReference type="EMBL" id="AP019531">
    <property type="protein sequence ID" value="BBI91943.1"/>
    <property type="molecule type" value="Genomic_DNA"/>
</dbReference>
<organism evidence="1 2">
    <name type="scientific">Serratia symbiotica</name>
    <dbReference type="NCBI Taxonomy" id="138074"/>
    <lineage>
        <taxon>Bacteria</taxon>
        <taxon>Pseudomonadati</taxon>
        <taxon>Pseudomonadota</taxon>
        <taxon>Gammaproteobacteria</taxon>
        <taxon>Enterobacterales</taxon>
        <taxon>Yersiniaceae</taxon>
        <taxon>Serratia</taxon>
    </lineage>
</organism>
<proteinExistence type="predicted"/>
<sequence>MPARIYLEFYKRKRKGASTMQQTMKSMPLTCLIARVLIIGGIIKQ</sequence>
<name>A0A455VFU5_9GAMM</name>
<evidence type="ECO:0000313" key="2">
    <source>
        <dbReference type="Proteomes" id="UP000324392"/>
    </source>
</evidence>
<gene>
    <name evidence="1" type="ORF">SSYIS1_14140</name>
</gene>
<evidence type="ECO:0000313" key="1">
    <source>
        <dbReference type="EMBL" id="BBI91943.1"/>
    </source>
</evidence>
<reference evidence="1 2" key="1">
    <citation type="submission" date="2019-03" db="EMBL/GenBank/DDBJ databases">
        <title>The genome sequence of Candidatus Serratia symbiotica strain IS.</title>
        <authorList>
            <person name="Nikoh N."/>
            <person name="Koga R."/>
            <person name="Oshima K."/>
            <person name="Hattori M."/>
            <person name="Fukatsu T."/>
        </authorList>
    </citation>
    <scope>NUCLEOTIDE SEQUENCE [LARGE SCALE GENOMIC DNA]</scope>
    <source>
        <strain evidence="1 2">IS</strain>
    </source>
</reference>
<accession>A0A455VFU5</accession>
<dbReference type="Proteomes" id="UP000324392">
    <property type="component" value="Chromosome"/>
</dbReference>
<protein>
    <submittedName>
        <fullName evidence="1">Uncharacterized protein</fullName>
    </submittedName>
</protein>
<dbReference type="AlphaFoldDB" id="A0A455VFU5"/>